<evidence type="ECO:0000313" key="3">
    <source>
        <dbReference type="EMBL" id="QJB04072.1"/>
    </source>
</evidence>
<sequence>MGLIDLKTSRILATDEYIKYMEISSKLHSIDICKPEPNGVIRNGKRQDEEAARKEQEIWTKIRKFQARHTNTD</sequence>
<gene>
    <name evidence="3" type="ORF">MM171B00494_0008</name>
    <name evidence="2" type="ORF">MM415A03406_0006</name>
    <name evidence="1" type="ORF">MM415B00750_0031</name>
</gene>
<dbReference type="AlphaFoldDB" id="A0A6M3J044"/>
<reference evidence="1" key="1">
    <citation type="submission" date="2020-03" db="EMBL/GenBank/DDBJ databases">
        <title>The deep terrestrial virosphere.</title>
        <authorList>
            <person name="Holmfeldt K."/>
            <person name="Nilsson E."/>
            <person name="Simone D."/>
            <person name="Lopez-Fernandez M."/>
            <person name="Wu X."/>
            <person name="de Brujin I."/>
            <person name="Lundin D."/>
            <person name="Andersson A."/>
            <person name="Bertilsson S."/>
            <person name="Dopson M."/>
        </authorList>
    </citation>
    <scope>NUCLEOTIDE SEQUENCE</scope>
    <source>
        <strain evidence="3">MM171B00494</strain>
        <strain evidence="2">MM415A03406</strain>
        <strain evidence="1">MM415B00750</strain>
    </source>
</reference>
<dbReference type="EMBL" id="MT141841">
    <property type="protein sequence ID" value="QJA71030.1"/>
    <property type="molecule type" value="Genomic_DNA"/>
</dbReference>
<evidence type="ECO:0000313" key="2">
    <source>
        <dbReference type="EMBL" id="QJA71030.1"/>
    </source>
</evidence>
<evidence type="ECO:0000313" key="1">
    <source>
        <dbReference type="EMBL" id="QJA62627.1"/>
    </source>
</evidence>
<proteinExistence type="predicted"/>
<dbReference type="EMBL" id="MT143871">
    <property type="protein sequence ID" value="QJB04072.1"/>
    <property type="molecule type" value="Genomic_DNA"/>
</dbReference>
<dbReference type="EMBL" id="MT141476">
    <property type="protein sequence ID" value="QJA62627.1"/>
    <property type="molecule type" value="Genomic_DNA"/>
</dbReference>
<organism evidence="1">
    <name type="scientific">viral metagenome</name>
    <dbReference type="NCBI Taxonomy" id="1070528"/>
    <lineage>
        <taxon>unclassified sequences</taxon>
        <taxon>metagenomes</taxon>
        <taxon>organismal metagenomes</taxon>
    </lineage>
</organism>
<protein>
    <submittedName>
        <fullName evidence="1">Uncharacterized protein</fullName>
    </submittedName>
</protein>
<name>A0A6M3J044_9ZZZZ</name>
<accession>A0A6M3J044</accession>